<dbReference type="RefSeq" id="WP_019467735.1">
    <property type="nucleotide sequence ID" value="NZ_LAKJ01000032.1"/>
</dbReference>
<organism evidence="8 9">
    <name type="scientific">Staphylococcus cohnii subsp. cohnii</name>
    <dbReference type="NCBI Taxonomy" id="74704"/>
    <lineage>
        <taxon>Bacteria</taxon>
        <taxon>Bacillati</taxon>
        <taxon>Bacillota</taxon>
        <taxon>Bacilli</taxon>
        <taxon>Bacillales</taxon>
        <taxon>Staphylococcaceae</taxon>
        <taxon>Staphylococcus</taxon>
        <taxon>Staphylococcus cohnii species complex</taxon>
    </lineage>
</organism>
<evidence type="ECO:0000313" key="8">
    <source>
        <dbReference type="EMBL" id="KKI62768.1"/>
    </source>
</evidence>
<dbReference type="SUPFAM" id="SSF55904">
    <property type="entry name" value="Ornithine decarboxylase C-terminal domain"/>
    <property type="match status" value="1"/>
</dbReference>
<evidence type="ECO:0000259" key="7">
    <source>
        <dbReference type="Pfam" id="PF03711"/>
    </source>
</evidence>
<dbReference type="PANTHER" id="PTHR43277">
    <property type="entry name" value="ARGININE DECARBOXYLASE"/>
    <property type="match status" value="1"/>
</dbReference>
<sequence>MSESLLHKLKGLLAEKPISLHVPGHKNMTIGYLNQLNFKMDVTEITGLDDLHSPESVIAESMQRVTKHPDYDAYYLVNGTTSGILSVIQAFSSKKGDYAIVRNAHKSVFHALDLIKAKAQLLKMDVSDVTNQYLGPNKTSLYDQVKDSKLAVFTYPNYYGECFDIKTVMECLKSLKIPTLIDEAHGAHLGLEHFPETTLNLGADYVVQSYHKTLPSLTMSSVIFIHKNAPYREEVIKYLSYFQSSSPSYLLMSSLELAQKFYVDYNSECFFQKREQLIQQLKSKEFEVIEVDDPLKINIRYKGYNGYELQSYFETQHIYVELADDLQVLMVLPLWHEDDQYPFDELLSRIEDIQLVERQWDINTSIPYRTESSVYYGGEIQQVRKIDIKYAKNKILANHIVPYPPGIPLMFKGEKITEDMVKLMDYWCEHHQSVEGIKNLKIEIKDE</sequence>
<comment type="cofactor">
    <cofactor evidence="1">
        <name>pyridoxal 5'-phosphate</name>
        <dbReference type="ChEBI" id="CHEBI:597326"/>
    </cofactor>
</comment>
<keyword evidence="5" id="KW-0456">Lyase</keyword>
<dbReference type="Gene3D" id="3.40.640.10">
    <property type="entry name" value="Type I PLP-dependent aspartate aminotransferase-like (Major domain)"/>
    <property type="match status" value="1"/>
</dbReference>
<dbReference type="Proteomes" id="UP000034455">
    <property type="component" value="Unassembled WGS sequence"/>
</dbReference>
<evidence type="ECO:0000313" key="9">
    <source>
        <dbReference type="Proteomes" id="UP000034455"/>
    </source>
</evidence>
<dbReference type="AlphaFoldDB" id="A0A0M2NYJ5"/>
<evidence type="ECO:0000256" key="3">
    <source>
        <dbReference type="ARBA" id="ARBA00022793"/>
    </source>
</evidence>
<dbReference type="GO" id="GO:0016831">
    <property type="term" value="F:carboxy-lyase activity"/>
    <property type="evidence" value="ECO:0007669"/>
    <property type="project" value="UniProtKB-KW"/>
</dbReference>
<dbReference type="PANTHER" id="PTHR43277:SF3">
    <property type="entry name" value="DECARBOXYLASE, PUTATIVE-RELATED"/>
    <property type="match status" value="1"/>
</dbReference>
<dbReference type="Pfam" id="PF01276">
    <property type="entry name" value="OKR_DC_1"/>
    <property type="match status" value="1"/>
</dbReference>
<comment type="caution">
    <text evidence="8">The sequence shown here is derived from an EMBL/GenBank/DDBJ whole genome shotgun (WGS) entry which is preliminary data.</text>
</comment>
<comment type="similarity">
    <text evidence="2">Belongs to the Orn/Lys/Arg decarboxylase class-I family.</text>
</comment>
<dbReference type="EMBL" id="LAKJ01000032">
    <property type="protein sequence ID" value="KKI62768.1"/>
    <property type="molecule type" value="Genomic_DNA"/>
</dbReference>
<gene>
    <name evidence="8" type="ORF">UF66_1911</name>
</gene>
<reference evidence="8 9" key="1">
    <citation type="submission" date="2015-03" db="EMBL/GenBank/DDBJ databases">
        <title>Genome Assembly of Staphylococcus cohnii subsp. cohnii strain G22B2.</title>
        <authorList>
            <person name="Nair G."/>
            <person name="Kaur G."/>
            <person name="Khatri I."/>
            <person name="Singh N.K."/>
            <person name="Sathyabama S."/>
            <person name="Maurya S.K."/>
            <person name="Subramanian S."/>
            <person name="Agrewala J.N."/>
            <person name="Mayilraj S."/>
        </authorList>
    </citation>
    <scope>NUCLEOTIDE SEQUENCE [LARGE SCALE GENOMIC DNA]</scope>
    <source>
        <strain evidence="8 9">G22B2</strain>
    </source>
</reference>
<keyword evidence="3" id="KW-0210">Decarboxylase</keyword>
<dbReference type="Pfam" id="PF03711">
    <property type="entry name" value="OKR_DC_1_C"/>
    <property type="match status" value="1"/>
</dbReference>
<dbReference type="InterPro" id="IPR015424">
    <property type="entry name" value="PyrdxlP-dep_Trfase"/>
</dbReference>
<dbReference type="InterPro" id="IPR008286">
    <property type="entry name" value="Prn/Lys/Arg_de-COase_C"/>
</dbReference>
<evidence type="ECO:0000256" key="1">
    <source>
        <dbReference type="ARBA" id="ARBA00001933"/>
    </source>
</evidence>
<feature type="domain" description="Orn/Lys/Arg decarboxylase C-terminal" evidence="7">
    <location>
        <begin position="381"/>
        <end position="427"/>
    </location>
</feature>
<name>A0A0M2NYJ5_STACC</name>
<dbReference type="SUPFAM" id="SSF53383">
    <property type="entry name" value="PLP-dependent transferases"/>
    <property type="match status" value="1"/>
</dbReference>
<keyword evidence="4" id="KW-0663">Pyridoxal phosphate</keyword>
<evidence type="ECO:0000259" key="6">
    <source>
        <dbReference type="Pfam" id="PF01276"/>
    </source>
</evidence>
<dbReference type="Gene3D" id="3.90.105.10">
    <property type="entry name" value="Molybdopterin biosynthesis moea protein, domain 2"/>
    <property type="match status" value="1"/>
</dbReference>
<accession>A0A0M2NYJ5</accession>
<feature type="domain" description="Orn/Lys/Arg decarboxylases family 1 pyridoxal-P attachment site" evidence="6">
    <location>
        <begin position="15"/>
        <end position="266"/>
    </location>
</feature>
<evidence type="ECO:0000256" key="2">
    <source>
        <dbReference type="ARBA" id="ARBA00010671"/>
    </source>
</evidence>
<dbReference type="InterPro" id="IPR052357">
    <property type="entry name" value="Orn_Lys_Arg_decarboxylase-I"/>
</dbReference>
<protein>
    <submittedName>
        <fullName evidence="8">Arginine decarboxylase</fullName>
    </submittedName>
</protein>
<dbReference type="InterPro" id="IPR000310">
    <property type="entry name" value="Orn/Lys/Arg_deCO2ase_major_dom"/>
</dbReference>
<evidence type="ECO:0000256" key="5">
    <source>
        <dbReference type="ARBA" id="ARBA00023239"/>
    </source>
</evidence>
<dbReference type="InterPro" id="IPR036633">
    <property type="entry name" value="Prn/Lys/Arg_de-COase_C_sf"/>
</dbReference>
<proteinExistence type="inferred from homology"/>
<dbReference type="InterPro" id="IPR015421">
    <property type="entry name" value="PyrdxlP-dep_Trfase_major"/>
</dbReference>
<evidence type="ECO:0000256" key="4">
    <source>
        <dbReference type="ARBA" id="ARBA00022898"/>
    </source>
</evidence>
<dbReference type="PATRIC" id="fig|74704.6.peg.1959"/>